<feature type="compositionally biased region" description="Basic and acidic residues" evidence="1">
    <location>
        <begin position="48"/>
        <end position="57"/>
    </location>
</feature>
<name>A0A1Y1HQQ7_KLENI</name>
<evidence type="ECO:0000313" key="3">
    <source>
        <dbReference type="Proteomes" id="UP000054558"/>
    </source>
</evidence>
<keyword evidence="3" id="KW-1185">Reference proteome</keyword>
<reference evidence="2 3" key="1">
    <citation type="journal article" date="2014" name="Nat. Commun.">
        <title>Klebsormidium flaccidum genome reveals primary factors for plant terrestrial adaptation.</title>
        <authorList>
            <person name="Hori K."/>
            <person name="Maruyama F."/>
            <person name="Fujisawa T."/>
            <person name="Togashi T."/>
            <person name="Yamamoto N."/>
            <person name="Seo M."/>
            <person name="Sato S."/>
            <person name="Yamada T."/>
            <person name="Mori H."/>
            <person name="Tajima N."/>
            <person name="Moriyama T."/>
            <person name="Ikeuchi M."/>
            <person name="Watanabe M."/>
            <person name="Wada H."/>
            <person name="Kobayashi K."/>
            <person name="Saito M."/>
            <person name="Masuda T."/>
            <person name="Sasaki-Sekimoto Y."/>
            <person name="Mashiguchi K."/>
            <person name="Awai K."/>
            <person name="Shimojima M."/>
            <person name="Masuda S."/>
            <person name="Iwai M."/>
            <person name="Nobusawa T."/>
            <person name="Narise T."/>
            <person name="Kondo S."/>
            <person name="Saito H."/>
            <person name="Sato R."/>
            <person name="Murakawa M."/>
            <person name="Ihara Y."/>
            <person name="Oshima-Yamada Y."/>
            <person name="Ohtaka K."/>
            <person name="Satoh M."/>
            <person name="Sonobe K."/>
            <person name="Ishii M."/>
            <person name="Ohtani R."/>
            <person name="Kanamori-Sato M."/>
            <person name="Honoki R."/>
            <person name="Miyazaki D."/>
            <person name="Mochizuki H."/>
            <person name="Umetsu J."/>
            <person name="Higashi K."/>
            <person name="Shibata D."/>
            <person name="Kamiya Y."/>
            <person name="Sato N."/>
            <person name="Nakamura Y."/>
            <person name="Tabata S."/>
            <person name="Ida S."/>
            <person name="Kurokawa K."/>
            <person name="Ohta H."/>
        </authorList>
    </citation>
    <scope>NUCLEOTIDE SEQUENCE [LARGE SCALE GENOMIC DNA]</scope>
    <source>
        <strain evidence="2 3">NIES-2285</strain>
    </source>
</reference>
<protein>
    <submittedName>
        <fullName evidence="2">Uncharacterized protein</fullName>
    </submittedName>
</protein>
<feature type="compositionally biased region" description="Basic and acidic residues" evidence="1">
    <location>
        <begin position="85"/>
        <end position="94"/>
    </location>
</feature>
<dbReference type="AlphaFoldDB" id="A0A1Y1HQQ7"/>
<feature type="compositionally biased region" description="Basic and acidic residues" evidence="1">
    <location>
        <begin position="108"/>
        <end position="124"/>
    </location>
</feature>
<proteinExistence type="predicted"/>
<sequence>MSRTIFKFPPEGYVKKTVDPAKVPSQQEPVKVIVIQEDKKQGGKKRKAEASKPEKPPPKQIKTGPKEPVKEGQQGQPSVAPPRQQVEKQERGKAAETSTANGSSPSHQLEDGATHEAEHVARVDSKKKRKKGESEGEAVAFDAKAEEARLNEIEKGNREDSTRWWLRKPKPREVKMGEASEEEKRTTVWAQPVLLPQVNVLAMPYVTYL</sequence>
<organism evidence="2 3">
    <name type="scientific">Klebsormidium nitens</name>
    <name type="common">Green alga</name>
    <name type="synonym">Ulothrix nitens</name>
    <dbReference type="NCBI Taxonomy" id="105231"/>
    <lineage>
        <taxon>Eukaryota</taxon>
        <taxon>Viridiplantae</taxon>
        <taxon>Streptophyta</taxon>
        <taxon>Klebsormidiophyceae</taxon>
        <taxon>Klebsormidiales</taxon>
        <taxon>Klebsormidiaceae</taxon>
        <taxon>Klebsormidium</taxon>
    </lineage>
</organism>
<accession>A0A1Y1HQQ7</accession>
<dbReference type="Proteomes" id="UP000054558">
    <property type="component" value="Unassembled WGS sequence"/>
</dbReference>
<evidence type="ECO:0000313" key="2">
    <source>
        <dbReference type="EMBL" id="GAQ78897.1"/>
    </source>
</evidence>
<feature type="region of interest" description="Disordered" evidence="1">
    <location>
        <begin position="1"/>
        <end position="143"/>
    </location>
</feature>
<gene>
    <name evidence="2" type="ORF">KFL_000200490</name>
</gene>
<dbReference type="EMBL" id="DF236969">
    <property type="protein sequence ID" value="GAQ78897.1"/>
    <property type="molecule type" value="Genomic_DNA"/>
</dbReference>
<feature type="compositionally biased region" description="Polar residues" evidence="1">
    <location>
        <begin position="96"/>
        <end position="107"/>
    </location>
</feature>
<evidence type="ECO:0000256" key="1">
    <source>
        <dbReference type="SAM" id="MobiDB-lite"/>
    </source>
</evidence>